<accession>A0A5D0HV31</accession>
<reference evidence="1 2" key="1">
    <citation type="submission" date="2019-08" db="EMBL/GenBank/DDBJ databases">
        <title>Seonamhaeicola sediminis sp. nov., isolated from marine sediment.</title>
        <authorList>
            <person name="Cao W.R."/>
        </authorList>
    </citation>
    <scope>NUCLEOTIDE SEQUENCE [LARGE SCALE GENOMIC DNA]</scope>
    <source>
        <strain evidence="1 2">B011</strain>
    </source>
</reference>
<evidence type="ECO:0000313" key="1">
    <source>
        <dbReference type="EMBL" id="TYA73272.1"/>
    </source>
</evidence>
<comment type="caution">
    <text evidence="1">The sequence shown here is derived from an EMBL/GenBank/DDBJ whole genome shotgun (WGS) entry which is preliminary data.</text>
</comment>
<name>A0A5D0HV31_9FLAO</name>
<feature type="non-terminal residue" evidence="1">
    <location>
        <position position="94"/>
    </location>
</feature>
<keyword evidence="2" id="KW-1185">Reference proteome</keyword>
<evidence type="ECO:0000313" key="2">
    <source>
        <dbReference type="Proteomes" id="UP000323930"/>
    </source>
</evidence>
<organism evidence="1 2">
    <name type="scientific">Seonamhaeicola marinus</name>
    <dbReference type="NCBI Taxonomy" id="1912246"/>
    <lineage>
        <taxon>Bacteria</taxon>
        <taxon>Pseudomonadati</taxon>
        <taxon>Bacteroidota</taxon>
        <taxon>Flavobacteriia</taxon>
        <taxon>Flavobacteriales</taxon>
        <taxon>Flavobacteriaceae</taxon>
    </lineage>
</organism>
<proteinExistence type="predicted"/>
<dbReference type="Proteomes" id="UP000323930">
    <property type="component" value="Unassembled WGS sequence"/>
</dbReference>
<sequence>NVNPGFQVGTGSFDGIFSAGYNYAGNKIGVNTLLSYYLKGENKNEYKFGDQVSFSTNVYTVFKTKKINIMPFLGLSGDSYSEIKQYNETLNDTN</sequence>
<dbReference type="EMBL" id="VSDQ01000689">
    <property type="protein sequence ID" value="TYA73272.1"/>
    <property type="molecule type" value="Genomic_DNA"/>
</dbReference>
<protein>
    <recommendedName>
        <fullName evidence="3">Type IX secretion system membrane protein PorP/SprF</fullName>
    </recommendedName>
</protein>
<feature type="non-terminal residue" evidence="1">
    <location>
        <position position="1"/>
    </location>
</feature>
<gene>
    <name evidence="1" type="ORF">FUA24_17145</name>
</gene>
<evidence type="ECO:0008006" key="3">
    <source>
        <dbReference type="Google" id="ProtNLM"/>
    </source>
</evidence>
<dbReference type="AlphaFoldDB" id="A0A5D0HV31"/>